<dbReference type="OrthoDB" id="513552at2"/>
<dbReference type="Proteomes" id="UP000460715">
    <property type="component" value="Unassembled WGS sequence"/>
</dbReference>
<dbReference type="Pfam" id="PF13430">
    <property type="entry name" value="DUF4112"/>
    <property type="match status" value="1"/>
</dbReference>
<evidence type="ECO:0000313" key="3">
    <source>
        <dbReference type="Proteomes" id="UP000460715"/>
    </source>
</evidence>
<organism evidence="2 3">
    <name type="scientific">Teichococcus coralli</name>
    <dbReference type="NCBI Taxonomy" id="2545983"/>
    <lineage>
        <taxon>Bacteria</taxon>
        <taxon>Pseudomonadati</taxon>
        <taxon>Pseudomonadota</taxon>
        <taxon>Alphaproteobacteria</taxon>
        <taxon>Acetobacterales</taxon>
        <taxon>Roseomonadaceae</taxon>
        <taxon>Roseomonas</taxon>
    </lineage>
</organism>
<dbReference type="PANTHER" id="PTHR35519:SF2">
    <property type="entry name" value="PH DOMAIN PROTEIN"/>
    <property type="match status" value="1"/>
</dbReference>
<name>A0A845B997_9PROT</name>
<dbReference type="AlphaFoldDB" id="A0A845B997"/>
<dbReference type="PANTHER" id="PTHR35519">
    <property type="entry name" value="MEMBRANE PROTEINS"/>
    <property type="match status" value="1"/>
</dbReference>
<dbReference type="EMBL" id="SNVJ01000003">
    <property type="protein sequence ID" value="MXP62676.1"/>
    <property type="molecule type" value="Genomic_DNA"/>
</dbReference>
<proteinExistence type="predicted"/>
<sequence length="141" mass="15383">MTNGTARSRGARPQRTARTVALPGGARASDERLRRRLDAIARLLDSRWRIPGTGIRFGADPVLNLLPGIGLLASKGVSAYLLWEAWRLGVPGRTLLRMLGHLGLDTLISAVPVVGWAGDVFYRANLRNMALLRAHLARQTP</sequence>
<evidence type="ECO:0000256" key="1">
    <source>
        <dbReference type="SAM" id="MobiDB-lite"/>
    </source>
</evidence>
<reference evidence="2 3" key="1">
    <citation type="submission" date="2019-03" db="EMBL/GenBank/DDBJ databases">
        <title>Roseomonas sp. a novel Roseomonas species isolated from Sea whip Gorgonian.</title>
        <authorList>
            <person name="Li F."/>
            <person name="Pan X."/>
            <person name="Huang S."/>
            <person name="Li Z."/>
            <person name="Meng B."/>
        </authorList>
    </citation>
    <scope>NUCLEOTIDE SEQUENCE [LARGE SCALE GENOMIC DNA]</scope>
    <source>
        <strain evidence="2 3">M0104</strain>
    </source>
</reference>
<protein>
    <submittedName>
        <fullName evidence="2">DUF4112 domain-containing protein</fullName>
    </submittedName>
</protein>
<keyword evidence="3" id="KW-1185">Reference proteome</keyword>
<feature type="region of interest" description="Disordered" evidence="1">
    <location>
        <begin position="1"/>
        <end position="27"/>
    </location>
</feature>
<comment type="caution">
    <text evidence="2">The sequence shown here is derived from an EMBL/GenBank/DDBJ whole genome shotgun (WGS) entry which is preliminary data.</text>
</comment>
<gene>
    <name evidence="2" type="ORF">E0493_04820</name>
</gene>
<evidence type="ECO:0000313" key="2">
    <source>
        <dbReference type="EMBL" id="MXP62676.1"/>
    </source>
</evidence>
<dbReference type="InterPro" id="IPR025187">
    <property type="entry name" value="DUF4112"/>
</dbReference>
<accession>A0A845B997</accession>